<dbReference type="InterPro" id="IPR037393">
    <property type="entry name" value="Bud22/SRFB1"/>
</dbReference>
<dbReference type="GO" id="GO:0030490">
    <property type="term" value="P:maturation of SSU-rRNA"/>
    <property type="evidence" value="ECO:0007669"/>
    <property type="project" value="TreeGrafter"/>
</dbReference>
<proteinExistence type="predicted"/>
<accession>A0A151I4Q4</accession>
<dbReference type="GO" id="GO:0030686">
    <property type="term" value="C:90S preribosome"/>
    <property type="evidence" value="ECO:0007669"/>
    <property type="project" value="TreeGrafter"/>
</dbReference>
<feature type="compositionally biased region" description="Low complexity" evidence="1">
    <location>
        <begin position="370"/>
        <end position="382"/>
    </location>
</feature>
<name>A0A151I4Q4_9HYME</name>
<feature type="region of interest" description="Disordered" evidence="1">
    <location>
        <begin position="308"/>
        <end position="390"/>
    </location>
</feature>
<dbReference type="STRING" id="520822.A0A151I4Q4"/>
<reference evidence="2 3" key="1">
    <citation type="submission" date="2015-09" db="EMBL/GenBank/DDBJ databases">
        <title>Atta colombica WGS genome.</title>
        <authorList>
            <person name="Nygaard S."/>
            <person name="Hu H."/>
            <person name="Boomsma J."/>
            <person name="Zhang G."/>
        </authorList>
    </citation>
    <scope>NUCLEOTIDE SEQUENCE [LARGE SCALE GENOMIC DNA]</scope>
    <source>
        <strain evidence="2">Treedump-2</strain>
        <tissue evidence="2">Whole body</tissue>
    </source>
</reference>
<feature type="compositionally biased region" description="Polar residues" evidence="1">
    <location>
        <begin position="232"/>
        <end position="247"/>
    </location>
</feature>
<keyword evidence="3" id="KW-1185">Reference proteome</keyword>
<dbReference type="PANTHER" id="PTHR23325:SF1">
    <property type="entry name" value="SERUM RESPONSE FACTOR-BINDING PROTEIN 1"/>
    <property type="match status" value="1"/>
</dbReference>
<feature type="compositionally biased region" description="Basic and acidic residues" evidence="1">
    <location>
        <begin position="217"/>
        <end position="231"/>
    </location>
</feature>
<evidence type="ECO:0000313" key="3">
    <source>
        <dbReference type="Proteomes" id="UP000078540"/>
    </source>
</evidence>
<protein>
    <submittedName>
        <fullName evidence="2">Serum response factor-binding protein 1</fullName>
    </submittedName>
</protein>
<dbReference type="AlphaFoldDB" id="A0A151I4Q4"/>
<gene>
    <name evidence="2" type="ORF">ALC53_05091</name>
</gene>
<dbReference type="EMBL" id="KQ976461">
    <property type="protein sequence ID" value="KYM84698.1"/>
    <property type="molecule type" value="Genomic_DNA"/>
</dbReference>
<dbReference type="GO" id="GO:0005634">
    <property type="term" value="C:nucleus"/>
    <property type="evidence" value="ECO:0007669"/>
    <property type="project" value="TreeGrafter"/>
</dbReference>
<feature type="compositionally biased region" description="Basic and acidic residues" evidence="1">
    <location>
        <begin position="174"/>
        <end position="199"/>
    </location>
</feature>
<dbReference type="PANTHER" id="PTHR23325">
    <property type="entry name" value="SERUM RESPONSE FACTOR-BINDING"/>
    <property type="match status" value="1"/>
</dbReference>
<organism evidence="2 3">
    <name type="scientific">Atta colombica</name>
    <dbReference type="NCBI Taxonomy" id="520822"/>
    <lineage>
        <taxon>Eukaryota</taxon>
        <taxon>Metazoa</taxon>
        <taxon>Ecdysozoa</taxon>
        <taxon>Arthropoda</taxon>
        <taxon>Hexapoda</taxon>
        <taxon>Insecta</taxon>
        <taxon>Pterygota</taxon>
        <taxon>Neoptera</taxon>
        <taxon>Endopterygota</taxon>
        <taxon>Hymenoptera</taxon>
        <taxon>Apocrita</taxon>
        <taxon>Aculeata</taxon>
        <taxon>Formicoidea</taxon>
        <taxon>Formicidae</taxon>
        <taxon>Myrmicinae</taxon>
        <taxon>Atta</taxon>
    </lineage>
</organism>
<feature type="region of interest" description="Disordered" evidence="1">
    <location>
        <begin position="147"/>
        <end position="247"/>
    </location>
</feature>
<sequence>MWQKPLEYGQRDAANALKYFLTGQFFILLRHAVRQARVCIVNKLIKEAKLLRDRHGNEAQKEKCKRKADKLVDEVYALKTIKDDDISKFALLDERSPTKILQDQASSSSVRIMARVTNYKTLNKRLTQFKERFPDYKHLTEKKKTTKLKDKNTVKTRKAKENNSQNKSSKKQKIVADKSIEQSQHDSEDEEACKKELSEVRSNSRKRKKTLAEDCTSLEKQKSLKLGKDNTSETTSVTDKQSSVIKSSSITKEAKVKRFTELLEEQKTNQDVAQMSIESQDSAGTSTEQVKVVDDFFMTADGQNYQGSTASTSYTKSHRHNTRANKSLQLNDRVKKQSANRKNDTNLNKKPLGKQFFSMKSKKMTPNKINNRTNNSNTNRNTIVKKDDKTDLHPSWIAKKKEQEIMSQGFQGKKIVFTD</sequence>
<dbReference type="Proteomes" id="UP000078540">
    <property type="component" value="Unassembled WGS sequence"/>
</dbReference>
<evidence type="ECO:0000256" key="1">
    <source>
        <dbReference type="SAM" id="MobiDB-lite"/>
    </source>
</evidence>
<evidence type="ECO:0000313" key="2">
    <source>
        <dbReference type="EMBL" id="KYM84698.1"/>
    </source>
</evidence>